<evidence type="ECO:0000256" key="3">
    <source>
        <dbReference type="RuleBase" id="RU003345"/>
    </source>
</evidence>
<dbReference type="PROSITE" id="PS00070">
    <property type="entry name" value="ALDEHYDE_DEHYDR_CYS"/>
    <property type="match status" value="1"/>
</dbReference>
<dbReference type="PROSITE" id="PS00687">
    <property type="entry name" value="ALDEHYDE_DEHYDR_GLU"/>
    <property type="match status" value="1"/>
</dbReference>
<dbReference type="AlphaFoldDB" id="A0A1T3VRM7"/>
<comment type="caution">
    <text evidence="5">The sequence shown here is derived from an EMBL/GenBank/DDBJ whole genome shotgun (WGS) entry which is preliminary data.</text>
</comment>
<dbReference type="EMBL" id="MIJD01000666">
    <property type="protein sequence ID" value="OPE44717.1"/>
    <property type="molecule type" value="Genomic_DNA"/>
</dbReference>
<dbReference type="Gene3D" id="3.40.309.10">
    <property type="entry name" value="Aldehyde Dehydrogenase, Chain A, domain 2"/>
    <property type="match status" value="1"/>
</dbReference>
<organism evidence="5 6">
    <name type="scientific">Mycolicibacterium diernhoferi</name>
    <dbReference type="NCBI Taxonomy" id="1801"/>
    <lineage>
        <taxon>Bacteria</taxon>
        <taxon>Bacillati</taxon>
        <taxon>Actinomycetota</taxon>
        <taxon>Actinomycetes</taxon>
        <taxon>Mycobacteriales</taxon>
        <taxon>Mycobacteriaceae</taxon>
        <taxon>Mycolicibacterium</taxon>
    </lineage>
</organism>
<gene>
    <name evidence="5" type="ORF">BV510_30550</name>
</gene>
<feature type="non-terminal residue" evidence="5">
    <location>
        <position position="339"/>
    </location>
</feature>
<dbReference type="PANTHER" id="PTHR43353">
    <property type="entry name" value="SUCCINATE-SEMIALDEHYDE DEHYDROGENASE, MITOCHONDRIAL"/>
    <property type="match status" value="1"/>
</dbReference>
<dbReference type="InterPro" id="IPR016161">
    <property type="entry name" value="Ald_DH/histidinol_DH"/>
</dbReference>
<evidence type="ECO:0000256" key="1">
    <source>
        <dbReference type="ARBA" id="ARBA00023002"/>
    </source>
</evidence>
<dbReference type="InterPro" id="IPR016160">
    <property type="entry name" value="Ald_DH_CS_CYS"/>
</dbReference>
<proteinExistence type="inferred from homology"/>
<evidence type="ECO:0000256" key="2">
    <source>
        <dbReference type="PROSITE-ProRule" id="PRU10007"/>
    </source>
</evidence>
<evidence type="ECO:0000313" key="6">
    <source>
        <dbReference type="Proteomes" id="UP000191039"/>
    </source>
</evidence>
<dbReference type="Proteomes" id="UP000191039">
    <property type="component" value="Unassembled WGS sequence"/>
</dbReference>
<feature type="domain" description="Aldehyde dehydrogenase" evidence="4">
    <location>
        <begin position="27"/>
        <end position="338"/>
    </location>
</feature>
<feature type="active site" evidence="2">
    <location>
        <position position="257"/>
    </location>
</feature>
<reference evidence="5 6" key="1">
    <citation type="submission" date="2016-09" db="EMBL/GenBank/DDBJ databases">
        <title>genome sequences of unsequenced Mycobacteria.</title>
        <authorList>
            <person name="Greninger A.L."/>
            <person name="Jerome K.R."/>
            <person name="Mcnair B."/>
            <person name="Wallis C."/>
            <person name="Fang F."/>
        </authorList>
    </citation>
    <scope>NUCLEOTIDE SEQUENCE [LARGE SCALE GENOMIC DNA]</scope>
    <source>
        <strain evidence="5 6">BM1</strain>
    </source>
</reference>
<evidence type="ECO:0000259" key="4">
    <source>
        <dbReference type="Pfam" id="PF00171"/>
    </source>
</evidence>
<dbReference type="InterPro" id="IPR029510">
    <property type="entry name" value="Ald_DH_CS_GLU"/>
</dbReference>
<dbReference type="FunFam" id="3.40.605.10:FF:000063">
    <property type="entry name" value="Succinate-semialdehyde dehydrogenase, mitochondrial"/>
    <property type="match status" value="1"/>
</dbReference>
<dbReference type="RefSeq" id="WP_079244931.1">
    <property type="nucleotide sequence ID" value="NZ_MIJD01000666.1"/>
</dbReference>
<dbReference type="Gene3D" id="3.40.605.10">
    <property type="entry name" value="Aldehyde Dehydrogenase, Chain A, domain 1"/>
    <property type="match status" value="1"/>
</dbReference>
<dbReference type="GO" id="GO:0004777">
    <property type="term" value="F:succinate-semialdehyde dehydrogenase (NAD+) activity"/>
    <property type="evidence" value="ECO:0007669"/>
    <property type="project" value="TreeGrafter"/>
</dbReference>
<name>A0A1T3VRM7_9MYCO</name>
<dbReference type="InterPro" id="IPR050740">
    <property type="entry name" value="Aldehyde_DH_Superfamily"/>
</dbReference>
<dbReference type="InterPro" id="IPR016162">
    <property type="entry name" value="Ald_DH_N"/>
</dbReference>
<evidence type="ECO:0000313" key="5">
    <source>
        <dbReference type="EMBL" id="OPE44717.1"/>
    </source>
</evidence>
<protein>
    <submittedName>
        <fullName evidence="5">NAD-dependent succinate-semialdehyde dehydrogenase</fullName>
    </submittedName>
</protein>
<sequence length="339" mass="34891">MRVNDIITGLRAAESIIIGGQAKAAPSTFTVDDPATGQPLAEVADGGTAEAVAAVDAAAGAFAAWAGATPRFRADILRRAYELMVADADRLTALICAENGKSAVDARGEVIYAAEFFRWFGEEAVRTEGEYGLSPSGLARTIVTHRPVGVAALITPWNFPAAMATRKIAPALAAGCTVVLKPAGLTPLTALAIFEILAQAGVPDGVVNLVTTAKPAEVASAWLADDRVKKVSFTGSTGVGRTLLEQASARILNASMELGGNAPFVVTADADIDAAVEGAMVAKFRNGGQACTAANRFYVHSDVADRFIARFGAAIAELRVGPAADQRSQVGPVISARAA</sequence>
<dbReference type="Pfam" id="PF00171">
    <property type="entry name" value="Aldedh"/>
    <property type="match status" value="1"/>
</dbReference>
<accession>A0A1T3VRM7</accession>
<dbReference type="PANTHER" id="PTHR43353:SF5">
    <property type="entry name" value="SUCCINATE-SEMIALDEHYDE DEHYDROGENASE, MITOCHONDRIAL"/>
    <property type="match status" value="1"/>
</dbReference>
<dbReference type="GO" id="GO:0009450">
    <property type="term" value="P:gamma-aminobutyric acid catabolic process"/>
    <property type="evidence" value="ECO:0007669"/>
    <property type="project" value="TreeGrafter"/>
</dbReference>
<dbReference type="InterPro" id="IPR015590">
    <property type="entry name" value="Aldehyde_DH_dom"/>
</dbReference>
<comment type="similarity">
    <text evidence="3">Belongs to the aldehyde dehydrogenase family.</text>
</comment>
<dbReference type="InterPro" id="IPR016163">
    <property type="entry name" value="Ald_DH_C"/>
</dbReference>
<keyword evidence="1 3" id="KW-0560">Oxidoreductase</keyword>
<dbReference type="SUPFAM" id="SSF53720">
    <property type="entry name" value="ALDH-like"/>
    <property type="match status" value="1"/>
</dbReference>